<keyword evidence="1" id="KW-0812">Transmembrane</keyword>
<reference evidence="3" key="1">
    <citation type="journal article" date="2019" name="Int. J. Syst. Evol. Microbiol.">
        <title>The Global Catalogue of Microorganisms (GCM) 10K type strain sequencing project: providing services to taxonomists for standard genome sequencing and annotation.</title>
        <authorList>
            <consortium name="The Broad Institute Genomics Platform"/>
            <consortium name="The Broad Institute Genome Sequencing Center for Infectious Disease"/>
            <person name="Wu L."/>
            <person name="Ma J."/>
        </authorList>
    </citation>
    <scope>NUCLEOTIDE SEQUENCE [LARGE SCALE GENOMIC DNA]</scope>
    <source>
        <strain evidence="3">JCM 16601</strain>
    </source>
</reference>
<feature type="transmembrane region" description="Helical" evidence="1">
    <location>
        <begin position="41"/>
        <end position="63"/>
    </location>
</feature>
<keyword evidence="1" id="KW-1133">Transmembrane helix</keyword>
<keyword evidence="3" id="KW-1185">Reference proteome</keyword>
<accession>A0ABP7PWF9</accession>
<feature type="transmembrane region" description="Helical" evidence="1">
    <location>
        <begin position="180"/>
        <end position="200"/>
    </location>
</feature>
<feature type="transmembrane region" description="Helical" evidence="1">
    <location>
        <begin position="142"/>
        <end position="160"/>
    </location>
</feature>
<gene>
    <name evidence="2" type="ORF">GCM10022210_22910</name>
</gene>
<feature type="transmembrane region" description="Helical" evidence="1">
    <location>
        <begin position="7"/>
        <end position="29"/>
    </location>
</feature>
<name>A0ABP7PWF9_9SPHI</name>
<feature type="transmembrane region" description="Helical" evidence="1">
    <location>
        <begin position="75"/>
        <end position="93"/>
    </location>
</feature>
<keyword evidence="1" id="KW-0472">Membrane</keyword>
<evidence type="ECO:0000256" key="1">
    <source>
        <dbReference type="SAM" id="Phobius"/>
    </source>
</evidence>
<dbReference type="InterPro" id="IPR049713">
    <property type="entry name" value="Pr6Pr-like"/>
</dbReference>
<dbReference type="NCBIfam" id="NF038065">
    <property type="entry name" value="Pr6Pr"/>
    <property type="match status" value="1"/>
</dbReference>
<organism evidence="2 3">
    <name type="scientific">Mucilaginibacter dorajii</name>
    <dbReference type="NCBI Taxonomy" id="692994"/>
    <lineage>
        <taxon>Bacteria</taxon>
        <taxon>Pseudomonadati</taxon>
        <taxon>Bacteroidota</taxon>
        <taxon>Sphingobacteriia</taxon>
        <taxon>Sphingobacteriales</taxon>
        <taxon>Sphingobacteriaceae</taxon>
        <taxon>Mucilaginibacter</taxon>
    </lineage>
</organism>
<dbReference type="RefSeq" id="WP_259096447.1">
    <property type="nucleotide sequence ID" value="NZ_BAAAZC010000017.1"/>
</dbReference>
<comment type="caution">
    <text evidence="2">The sequence shown here is derived from an EMBL/GenBank/DDBJ whole genome shotgun (WGS) entry which is preliminary data.</text>
</comment>
<proteinExistence type="predicted"/>
<dbReference type="Proteomes" id="UP001500742">
    <property type="component" value="Unassembled WGS sequence"/>
</dbReference>
<evidence type="ECO:0000313" key="3">
    <source>
        <dbReference type="Proteomes" id="UP001500742"/>
    </source>
</evidence>
<sequence>MFKAYAAVATVIFWFAIVLQFSISIPVYLQTGFSTLGAVVQLLSFFTILSNILAAIVLVIVLLKPGPAFINFFKRGSVIAAVTLYITIVGLVYNLVLRNLQQLQGLFKIANELLHLINPLLFIIFWLFFVPKQKLSRRQGLTWLWFPFVYLVYTLARGAVKHLYPYPFMNVDKLGYGHVLLNSFFVMIAFLAFGLLFFFINNKVSSESV</sequence>
<dbReference type="EMBL" id="BAAAZC010000017">
    <property type="protein sequence ID" value="GAA3972541.1"/>
    <property type="molecule type" value="Genomic_DNA"/>
</dbReference>
<evidence type="ECO:0000313" key="2">
    <source>
        <dbReference type="EMBL" id="GAA3972541.1"/>
    </source>
</evidence>
<protein>
    <submittedName>
        <fullName evidence="2">Pr6Pr family membrane protein</fullName>
    </submittedName>
</protein>
<feature type="transmembrane region" description="Helical" evidence="1">
    <location>
        <begin position="113"/>
        <end position="130"/>
    </location>
</feature>